<name>A0AAD6M8V3_9ROSI</name>
<feature type="compositionally biased region" description="Polar residues" evidence="1">
    <location>
        <begin position="27"/>
        <end position="41"/>
    </location>
</feature>
<sequence length="48" mass="5299">MLGNNDSLPQPKHPGFFTERDLLEASYSSRMSKPSSANECSISVLEAR</sequence>
<keyword evidence="4" id="KW-1185">Reference proteome</keyword>
<evidence type="ECO:0000313" key="3">
    <source>
        <dbReference type="EMBL" id="KAJ6980595.1"/>
    </source>
</evidence>
<accession>A0AAD6M8V3</accession>
<dbReference type="InterPro" id="IPR021820">
    <property type="entry name" value="S-locus_recpt_kinase_C"/>
</dbReference>
<evidence type="ECO:0000256" key="1">
    <source>
        <dbReference type="SAM" id="MobiDB-lite"/>
    </source>
</evidence>
<feature type="region of interest" description="Disordered" evidence="1">
    <location>
        <begin position="27"/>
        <end position="48"/>
    </location>
</feature>
<dbReference type="EMBL" id="JAQIZT010000011">
    <property type="protein sequence ID" value="KAJ6980595.1"/>
    <property type="molecule type" value="Genomic_DNA"/>
</dbReference>
<feature type="region of interest" description="Disordered" evidence="1">
    <location>
        <begin position="1"/>
        <end position="20"/>
    </location>
</feature>
<dbReference type="AlphaFoldDB" id="A0AAD6M8V3"/>
<dbReference type="GO" id="GO:0004674">
    <property type="term" value="F:protein serine/threonine kinase activity"/>
    <property type="evidence" value="ECO:0007669"/>
    <property type="project" value="InterPro"/>
</dbReference>
<evidence type="ECO:0000259" key="2">
    <source>
        <dbReference type="Pfam" id="PF11883"/>
    </source>
</evidence>
<reference evidence="3" key="1">
    <citation type="journal article" date="2023" name="Mol. Ecol. Resour.">
        <title>Chromosome-level genome assembly of a triploid poplar Populus alba 'Berolinensis'.</title>
        <authorList>
            <person name="Chen S."/>
            <person name="Yu Y."/>
            <person name="Wang X."/>
            <person name="Wang S."/>
            <person name="Zhang T."/>
            <person name="Zhou Y."/>
            <person name="He R."/>
            <person name="Meng N."/>
            <person name="Wang Y."/>
            <person name="Liu W."/>
            <person name="Liu Z."/>
            <person name="Liu J."/>
            <person name="Guo Q."/>
            <person name="Huang H."/>
            <person name="Sederoff R.R."/>
            <person name="Wang G."/>
            <person name="Qu G."/>
            <person name="Chen S."/>
        </authorList>
    </citation>
    <scope>NUCLEOTIDE SEQUENCE</scope>
    <source>
        <strain evidence="3">SC-2020</strain>
    </source>
</reference>
<proteinExistence type="predicted"/>
<comment type="caution">
    <text evidence="3">The sequence shown here is derived from an EMBL/GenBank/DDBJ whole genome shotgun (WGS) entry which is preliminary data.</text>
</comment>
<evidence type="ECO:0000313" key="4">
    <source>
        <dbReference type="Proteomes" id="UP001164929"/>
    </source>
</evidence>
<dbReference type="Proteomes" id="UP001164929">
    <property type="component" value="Chromosome 11"/>
</dbReference>
<organism evidence="3 4">
    <name type="scientific">Populus alba x Populus x berolinensis</name>
    <dbReference type="NCBI Taxonomy" id="444605"/>
    <lineage>
        <taxon>Eukaryota</taxon>
        <taxon>Viridiplantae</taxon>
        <taxon>Streptophyta</taxon>
        <taxon>Embryophyta</taxon>
        <taxon>Tracheophyta</taxon>
        <taxon>Spermatophyta</taxon>
        <taxon>Magnoliopsida</taxon>
        <taxon>eudicotyledons</taxon>
        <taxon>Gunneridae</taxon>
        <taxon>Pentapetalae</taxon>
        <taxon>rosids</taxon>
        <taxon>fabids</taxon>
        <taxon>Malpighiales</taxon>
        <taxon>Salicaceae</taxon>
        <taxon>Saliceae</taxon>
        <taxon>Populus</taxon>
    </lineage>
</organism>
<feature type="domain" description="S-locus receptor kinase C-terminal" evidence="2">
    <location>
        <begin position="7"/>
        <end position="48"/>
    </location>
</feature>
<protein>
    <recommendedName>
        <fullName evidence="2">S-locus receptor kinase C-terminal domain-containing protein</fullName>
    </recommendedName>
</protein>
<gene>
    <name evidence="3" type="ORF">NC653_028408</name>
</gene>
<dbReference type="Pfam" id="PF11883">
    <property type="entry name" value="DUF3403"/>
    <property type="match status" value="1"/>
</dbReference>